<protein>
    <submittedName>
        <fullName evidence="1">Uncharacterized protein</fullName>
    </submittedName>
</protein>
<organism evidence="1 2">
    <name type="scientific">Hoylesella marshii DSM 16973 = JCM 13450</name>
    <dbReference type="NCBI Taxonomy" id="862515"/>
    <lineage>
        <taxon>Bacteria</taxon>
        <taxon>Pseudomonadati</taxon>
        <taxon>Bacteroidota</taxon>
        <taxon>Bacteroidia</taxon>
        <taxon>Bacteroidales</taxon>
        <taxon>Prevotellaceae</taxon>
        <taxon>Hoylesella</taxon>
    </lineage>
</organism>
<evidence type="ECO:0000313" key="2">
    <source>
        <dbReference type="Proteomes" id="UP000004394"/>
    </source>
</evidence>
<proteinExistence type="predicted"/>
<sequence length="47" mass="5646">MQKMSTEIVNFARDKTKVRSLQKLSVVFLQKAKRKMYSVINKQKMRK</sequence>
<gene>
    <name evidence="1" type="ORF">HMPREF0658_0285</name>
</gene>
<reference evidence="1" key="1">
    <citation type="submission" date="2010-07" db="EMBL/GenBank/DDBJ databases">
        <authorList>
            <person name="Muzny D."/>
            <person name="Qin X."/>
            <person name="Deng J."/>
            <person name="Jiang H."/>
            <person name="Liu Y."/>
            <person name="Qu J."/>
            <person name="Song X.-Z."/>
            <person name="Zhang L."/>
            <person name="Thornton R."/>
            <person name="Coyle M."/>
            <person name="Francisco L."/>
            <person name="Jackson L."/>
            <person name="Javaid M."/>
            <person name="Korchina V."/>
            <person name="Kovar C."/>
            <person name="Mata R."/>
            <person name="Mathew T."/>
            <person name="Ngo R."/>
            <person name="Nguyen L."/>
            <person name="Nguyen N."/>
            <person name="Okwuonu G."/>
            <person name="Ongeri F."/>
            <person name="Pham C."/>
            <person name="Simmons D."/>
            <person name="Wilczek-Boney K."/>
            <person name="Hale W."/>
            <person name="Jakkamsetti A."/>
            <person name="Pham P."/>
            <person name="Ruth R."/>
            <person name="San Lucas F."/>
            <person name="Warren J."/>
            <person name="Zhang J."/>
            <person name="Zhao Z."/>
            <person name="Zhou C."/>
            <person name="Zhu D."/>
            <person name="Lee S."/>
            <person name="Bess C."/>
            <person name="Blankenburg K."/>
            <person name="Forbes L."/>
            <person name="Fu Q."/>
            <person name="Gubbala S."/>
            <person name="Hirani K."/>
            <person name="Jayaseelan J.C."/>
            <person name="Lara F."/>
            <person name="Munidasa M."/>
            <person name="Palculict T."/>
            <person name="Patil S."/>
            <person name="Pu L.-L."/>
            <person name="Saada N."/>
            <person name="Tang L."/>
            <person name="Weissenberger G."/>
            <person name="Zhu Y."/>
            <person name="Hemphill L."/>
            <person name="Shang Y."/>
            <person name="Youmans B."/>
            <person name="Ayvaz T."/>
            <person name="Ross M."/>
            <person name="Santibanez J."/>
            <person name="Aqrawi P."/>
            <person name="Gross S."/>
            <person name="Joshi V."/>
            <person name="Fowler G."/>
            <person name="Nazareth L."/>
            <person name="Reid J."/>
            <person name="Worley K."/>
            <person name="Petrosino J."/>
            <person name="Highlander S."/>
            <person name="Gibbs R."/>
        </authorList>
    </citation>
    <scope>NUCLEOTIDE SEQUENCE [LARGE SCALE GENOMIC DNA]</scope>
    <source>
        <strain evidence="1">DSM 16973</strain>
    </source>
</reference>
<dbReference type="AlphaFoldDB" id="E0NQ34"/>
<comment type="caution">
    <text evidence="1">The sequence shown here is derived from an EMBL/GenBank/DDBJ whole genome shotgun (WGS) entry which is preliminary data.</text>
</comment>
<keyword evidence="2" id="KW-1185">Reference proteome</keyword>
<evidence type="ECO:0000313" key="1">
    <source>
        <dbReference type="EMBL" id="EFM02767.1"/>
    </source>
</evidence>
<dbReference type="HOGENOM" id="CLU_3171629_0_0_10"/>
<accession>E0NQ34</accession>
<dbReference type="BioCyc" id="PMAR862515-HMP:GMOO-295-MONOMER"/>
<dbReference type="Proteomes" id="UP000004394">
    <property type="component" value="Unassembled WGS sequence"/>
</dbReference>
<name>E0NQ34_9BACT</name>
<dbReference type="EMBL" id="AEEI01000011">
    <property type="protein sequence ID" value="EFM02767.1"/>
    <property type="molecule type" value="Genomic_DNA"/>
</dbReference>